<dbReference type="Proteomes" id="UP000276215">
    <property type="component" value="Unassembled WGS sequence"/>
</dbReference>
<accession>A0A3N4J230</accession>
<evidence type="ECO:0000313" key="2">
    <source>
        <dbReference type="EMBL" id="RPA90631.1"/>
    </source>
</evidence>
<feature type="region of interest" description="Disordered" evidence="1">
    <location>
        <begin position="70"/>
        <end position="235"/>
    </location>
</feature>
<dbReference type="AlphaFoldDB" id="A0A3N4J230"/>
<name>A0A3N4J230_9PEZI</name>
<feature type="compositionally biased region" description="Acidic residues" evidence="1">
    <location>
        <begin position="96"/>
        <end position="108"/>
    </location>
</feature>
<reference evidence="2 3" key="1">
    <citation type="journal article" date="2018" name="Nat. Ecol. Evol.">
        <title>Pezizomycetes genomes reveal the molecular basis of ectomycorrhizal truffle lifestyle.</title>
        <authorList>
            <person name="Murat C."/>
            <person name="Payen T."/>
            <person name="Noel B."/>
            <person name="Kuo A."/>
            <person name="Morin E."/>
            <person name="Chen J."/>
            <person name="Kohler A."/>
            <person name="Krizsan K."/>
            <person name="Balestrini R."/>
            <person name="Da Silva C."/>
            <person name="Montanini B."/>
            <person name="Hainaut M."/>
            <person name="Levati E."/>
            <person name="Barry K.W."/>
            <person name="Belfiori B."/>
            <person name="Cichocki N."/>
            <person name="Clum A."/>
            <person name="Dockter R.B."/>
            <person name="Fauchery L."/>
            <person name="Guy J."/>
            <person name="Iotti M."/>
            <person name="Le Tacon F."/>
            <person name="Lindquist E.A."/>
            <person name="Lipzen A."/>
            <person name="Malagnac F."/>
            <person name="Mello A."/>
            <person name="Molinier V."/>
            <person name="Miyauchi S."/>
            <person name="Poulain J."/>
            <person name="Riccioni C."/>
            <person name="Rubini A."/>
            <person name="Sitrit Y."/>
            <person name="Splivallo R."/>
            <person name="Traeger S."/>
            <person name="Wang M."/>
            <person name="Zifcakova L."/>
            <person name="Wipf D."/>
            <person name="Zambonelli A."/>
            <person name="Paolocci F."/>
            <person name="Nowrousian M."/>
            <person name="Ottonello S."/>
            <person name="Baldrian P."/>
            <person name="Spatafora J.W."/>
            <person name="Henrissat B."/>
            <person name="Nagy L.G."/>
            <person name="Aury J.M."/>
            <person name="Wincker P."/>
            <person name="Grigoriev I.V."/>
            <person name="Bonfante P."/>
            <person name="Martin F.M."/>
        </authorList>
    </citation>
    <scope>NUCLEOTIDE SEQUENCE [LARGE SCALE GENOMIC DNA]</scope>
    <source>
        <strain evidence="2 3">120613-1</strain>
    </source>
</reference>
<feature type="compositionally biased region" description="Polar residues" evidence="1">
    <location>
        <begin position="155"/>
        <end position="172"/>
    </location>
</feature>
<evidence type="ECO:0000313" key="3">
    <source>
        <dbReference type="Proteomes" id="UP000276215"/>
    </source>
</evidence>
<feature type="compositionally biased region" description="Polar residues" evidence="1">
    <location>
        <begin position="109"/>
        <end position="135"/>
    </location>
</feature>
<organism evidence="2 3">
    <name type="scientific">Choiromyces venosus 120613-1</name>
    <dbReference type="NCBI Taxonomy" id="1336337"/>
    <lineage>
        <taxon>Eukaryota</taxon>
        <taxon>Fungi</taxon>
        <taxon>Dikarya</taxon>
        <taxon>Ascomycota</taxon>
        <taxon>Pezizomycotina</taxon>
        <taxon>Pezizomycetes</taxon>
        <taxon>Pezizales</taxon>
        <taxon>Tuberaceae</taxon>
        <taxon>Choiromyces</taxon>
    </lineage>
</organism>
<evidence type="ECO:0000256" key="1">
    <source>
        <dbReference type="SAM" id="MobiDB-lite"/>
    </source>
</evidence>
<proteinExistence type="predicted"/>
<sequence>MAAPASHLEDLFNWILKNVTPEDMGPDNKIIINYDGFNTISIGDQSAELKDDQKETFFCIRTPKFTNRCRKASQNGCNNAEPDTKGKGKEIANDVKEEEEGEEAEESDVTNTLASEYSDDSNASEQTKIGHTISRTLDVRDSNRFIGAGHPTPNGGDTNTSSTEMSQNTRGSSLDLAEEDVRTPENEGSTSDADEIAGRRALNPLHLSAHADVTRDGDGTDTFGSDVSPLENLVD</sequence>
<feature type="compositionally biased region" description="Basic and acidic residues" evidence="1">
    <location>
        <begin position="82"/>
        <end position="95"/>
    </location>
</feature>
<keyword evidence="3" id="KW-1185">Reference proteome</keyword>
<gene>
    <name evidence="2" type="ORF">L873DRAFT_1848695</name>
</gene>
<dbReference type="EMBL" id="ML120518">
    <property type="protein sequence ID" value="RPA90631.1"/>
    <property type="molecule type" value="Genomic_DNA"/>
</dbReference>
<protein>
    <submittedName>
        <fullName evidence="2">Uncharacterized protein</fullName>
    </submittedName>
</protein>